<gene>
    <name evidence="6" type="ORF">PVK37_17630</name>
</gene>
<dbReference type="EMBL" id="CP118615">
    <property type="protein sequence ID" value="WDZ82319.1"/>
    <property type="molecule type" value="Genomic_DNA"/>
</dbReference>
<feature type="domain" description="FAD-binding" evidence="5">
    <location>
        <begin position="132"/>
        <end position="176"/>
    </location>
</feature>
<dbReference type="PANTHER" id="PTHR43004:SF19">
    <property type="entry name" value="BINDING MONOOXYGENASE, PUTATIVE (JCVI)-RELATED"/>
    <property type="match status" value="1"/>
</dbReference>
<evidence type="ECO:0000259" key="5">
    <source>
        <dbReference type="Pfam" id="PF01494"/>
    </source>
</evidence>
<dbReference type="Proteomes" id="UP001219605">
    <property type="component" value="Chromosome"/>
</dbReference>
<name>A0ABY7ZK30_9ACTN</name>
<evidence type="ECO:0000256" key="3">
    <source>
        <dbReference type="ARBA" id="ARBA00022827"/>
    </source>
</evidence>
<dbReference type="SUPFAM" id="SSF51905">
    <property type="entry name" value="FAD/NAD(P)-binding domain"/>
    <property type="match status" value="1"/>
</dbReference>
<proteinExistence type="predicted"/>
<dbReference type="GO" id="GO:0004497">
    <property type="term" value="F:monooxygenase activity"/>
    <property type="evidence" value="ECO:0007669"/>
    <property type="project" value="UniProtKB-KW"/>
</dbReference>
<organism evidence="6 7">
    <name type="scientific">Micromonospora cathayae</name>
    <dbReference type="NCBI Taxonomy" id="3028804"/>
    <lineage>
        <taxon>Bacteria</taxon>
        <taxon>Bacillati</taxon>
        <taxon>Actinomycetota</taxon>
        <taxon>Actinomycetes</taxon>
        <taxon>Micromonosporales</taxon>
        <taxon>Micromonosporaceae</taxon>
        <taxon>Micromonospora</taxon>
    </lineage>
</organism>
<accession>A0ABY7ZK30</accession>
<feature type="domain" description="FAD-binding" evidence="5">
    <location>
        <begin position="57"/>
        <end position="93"/>
    </location>
</feature>
<dbReference type="Pfam" id="PF21274">
    <property type="entry name" value="Rng_hyd_C"/>
    <property type="match status" value="1"/>
</dbReference>
<keyword evidence="3" id="KW-0274">FAD</keyword>
<reference evidence="6 7" key="1">
    <citation type="submission" date="2023-02" db="EMBL/GenBank/DDBJ databases">
        <authorList>
            <person name="Mo P."/>
        </authorList>
    </citation>
    <scope>NUCLEOTIDE SEQUENCE [LARGE SCALE GENOMIC DNA]</scope>
    <source>
        <strain evidence="6 7">HUAS 3</strain>
    </source>
</reference>
<evidence type="ECO:0000313" key="7">
    <source>
        <dbReference type="Proteomes" id="UP001219605"/>
    </source>
</evidence>
<evidence type="ECO:0000256" key="1">
    <source>
        <dbReference type="ARBA" id="ARBA00001974"/>
    </source>
</evidence>
<dbReference type="RefSeq" id="WP_275028543.1">
    <property type="nucleotide sequence ID" value="NZ_CP118615.1"/>
</dbReference>
<protein>
    <submittedName>
        <fullName evidence="6">FAD-dependent monooxygenase</fullName>
    </submittedName>
</protein>
<dbReference type="Pfam" id="PF01494">
    <property type="entry name" value="FAD_binding_3"/>
    <property type="match status" value="3"/>
</dbReference>
<dbReference type="Gene3D" id="3.50.50.60">
    <property type="entry name" value="FAD/NAD(P)-binding domain"/>
    <property type="match status" value="2"/>
</dbReference>
<keyword evidence="2" id="KW-0285">Flavoprotein</keyword>
<dbReference type="Gene3D" id="3.40.30.120">
    <property type="match status" value="1"/>
</dbReference>
<dbReference type="InterPro" id="IPR002938">
    <property type="entry name" value="FAD-bd"/>
</dbReference>
<feature type="compositionally biased region" description="Acidic residues" evidence="4">
    <location>
        <begin position="194"/>
        <end position="203"/>
    </location>
</feature>
<evidence type="ECO:0000256" key="2">
    <source>
        <dbReference type="ARBA" id="ARBA00022630"/>
    </source>
</evidence>
<keyword evidence="7" id="KW-1185">Reference proteome</keyword>
<dbReference type="PANTHER" id="PTHR43004">
    <property type="entry name" value="TRK SYSTEM POTASSIUM UPTAKE PROTEIN"/>
    <property type="match status" value="1"/>
</dbReference>
<keyword evidence="6" id="KW-0560">Oxidoreductase</keyword>
<dbReference type="InterPro" id="IPR036188">
    <property type="entry name" value="FAD/NAD-bd_sf"/>
</dbReference>
<feature type="domain" description="FAD-binding" evidence="5">
    <location>
        <begin position="7"/>
        <end position="34"/>
    </location>
</feature>
<evidence type="ECO:0000256" key="4">
    <source>
        <dbReference type="SAM" id="MobiDB-lite"/>
    </source>
</evidence>
<evidence type="ECO:0000313" key="6">
    <source>
        <dbReference type="EMBL" id="WDZ82319.1"/>
    </source>
</evidence>
<feature type="region of interest" description="Disordered" evidence="4">
    <location>
        <begin position="175"/>
        <end position="222"/>
    </location>
</feature>
<sequence length="329" mass="33919">MASRRHRTDVLVVGSGPVGSTLGAELARHGVDRTFAEIDGPRGDDGVDGPVPPPGRLDAVAVDDDGVRARVTDPRTGDLVEVTADYLVACDGVTFPAAPGSAGRPVDVRPRQGRLFHCGLAHSAPTADGLPGGVGDELGVGVGDAVNLAWKLAAAVHGWAGDGLLDSYAEERRPVAGVGDGPPGPHRYRSAVIADDEPVTDPSDETRPGLRAPNVPLAPGLSTRDLTGPGFTLLRLSDPWSPRADVPHPPGVPALRAAFAAAGVPLTVADCRDAEAARRYRQPLVLLRPDGYVAWRGSRPPRDPASLVDLVRGATHCPVAAGSPVPVGV</sequence>
<keyword evidence="6" id="KW-0503">Monooxygenase</keyword>
<dbReference type="InterPro" id="IPR050641">
    <property type="entry name" value="RIFMO-like"/>
</dbReference>
<comment type="cofactor">
    <cofactor evidence="1">
        <name>FAD</name>
        <dbReference type="ChEBI" id="CHEBI:57692"/>
    </cofactor>
</comment>